<proteinExistence type="predicted"/>
<name>A0A0F9ES28_9ZZZZ</name>
<sequence length="82" mass="9636">RSLIKANKPLSEHKLRLRLLKKVKGKIPDSITKKVWSDYNEGRRPNLTYEKAFIKLHKKECKNCPWDGCTIFPEKIISIRST</sequence>
<feature type="non-terminal residue" evidence="1">
    <location>
        <position position="1"/>
    </location>
</feature>
<dbReference type="EMBL" id="LAZR01023943">
    <property type="protein sequence ID" value="KKL76789.1"/>
    <property type="molecule type" value="Genomic_DNA"/>
</dbReference>
<gene>
    <name evidence="1" type="ORF">LCGC14_2041420</name>
</gene>
<reference evidence="1" key="1">
    <citation type="journal article" date="2015" name="Nature">
        <title>Complex archaea that bridge the gap between prokaryotes and eukaryotes.</title>
        <authorList>
            <person name="Spang A."/>
            <person name="Saw J.H."/>
            <person name="Jorgensen S.L."/>
            <person name="Zaremba-Niedzwiedzka K."/>
            <person name="Martijn J."/>
            <person name="Lind A.E."/>
            <person name="van Eijk R."/>
            <person name="Schleper C."/>
            <person name="Guy L."/>
            <person name="Ettema T.J."/>
        </authorList>
    </citation>
    <scope>NUCLEOTIDE SEQUENCE</scope>
</reference>
<organism evidence="1">
    <name type="scientific">marine sediment metagenome</name>
    <dbReference type="NCBI Taxonomy" id="412755"/>
    <lineage>
        <taxon>unclassified sequences</taxon>
        <taxon>metagenomes</taxon>
        <taxon>ecological metagenomes</taxon>
    </lineage>
</organism>
<accession>A0A0F9ES28</accession>
<comment type="caution">
    <text evidence="1">The sequence shown here is derived from an EMBL/GenBank/DDBJ whole genome shotgun (WGS) entry which is preliminary data.</text>
</comment>
<evidence type="ECO:0000313" key="1">
    <source>
        <dbReference type="EMBL" id="KKL76789.1"/>
    </source>
</evidence>
<dbReference type="AlphaFoldDB" id="A0A0F9ES28"/>
<protein>
    <submittedName>
        <fullName evidence="1">Uncharacterized protein</fullName>
    </submittedName>
</protein>